<dbReference type="InterPro" id="IPR042121">
    <property type="entry name" value="MutL_C_regsub"/>
</dbReference>
<dbReference type="PANTHER" id="PTHR10073:SF12">
    <property type="entry name" value="DNA MISMATCH REPAIR PROTEIN MLH1"/>
    <property type="match status" value="1"/>
</dbReference>
<dbReference type="NCBIfam" id="TIGR00585">
    <property type="entry name" value="mutl"/>
    <property type="match status" value="1"/>
</dbReference>
<dbReference type="GO" id="GO:0140664">
    <property type="term" value="F:ATP-dependent DNA damage sensor activity"/>
    <property type="evidence" value="ECO:0007669"/>
    <property type="project" value="InterPro"/>
</dbReference>
<protein>
    <recommendedName>
        <fullName evidence="2 5">DNA mismatch repair protein MutL</fullName>
    </recommendedName>
</protein>
<dbReference type="InterPro" id="IPR014790">
    <property type="entry name" value="MutL_C"/>
</dbReference>
<dbReference type="SMART" id="SM00853">
    <property type="entry name" value="MutL_C"/>
    <property type="match status" value="1"/>
</dbReference>
<accession>A0A846MR34</accession>
<dbReference type="Gene3D" id="3.30.230.10">
    <property type="match status" value="1"/>
</dbReference>
<dbReference type="Proteomes" id="UP000537126">
    <property type="component" value="Unassembled WGS sequence"/>
</dbReference>
<dbReference type="AlphaFoldDB" id="A0A846MR34"/>
<dbReference type="SUPFAM" id="SSF118116">
    <property type="entry name" value="DNA mismatch repair protein MutL"/>
    <property type="match status" value="1"/>
</dbReference>
<dbReference type="GO" id="GO:0032300">
    <property type="term" value="C:mismatch repair complex"/>
    <property type="evidence" value="ECO:0007669"/>
    <property type="project" value="InterPro"/>
</dbReference>
<dbReference type="SUPFAM" id="SSF55874">
    <property type="entry name" value="ATPase domain of HSP90 chaperone/DNA topoisomerase II/histidine kinase"/>
    <property type="match status" value="1"/>
</dbReference>
<proteinExistence type="inferred from homology"/>
<dbReference type="InterPro" id="IPR037198">
    <property type="entry name" value="MutL_C_sf"/>
</dbReference>
<comment type="function">
    <text evidence="5">This protein is involved in the repair of mismatches in DNA. It is required for dam-dependent methyl-directed DNA mismatch repair. May act as a 'molecular matchmaker', a protein that promotes the formation of a stable complex between two or more DNA-binding proteins in an ATP-dependent manner without itself being part of a final effector complex.</text>
</comment>
<comment type="similarity">
    <text evidence="1 5">Belongs to the DNA mismatch repair MutL/HexB family.</text>
</comment>
<dbReference type="SUPFAM" id="SSF54211">
    <property type="entry name" value="Ribosomal protein S5 domain 2-like"/>
    <property type="match status" value="1"/>
</dbReference>
<feature type="domain" description="DNA mismatch repair protein S5" evidence="8">
    <location>
        <begin position="209"/>
        <end position="327"/>
    </location>
</feature>
<dbReference type="FunFam" id="3.30.565.10:FF:000003">
    <property type="entry name" value="DNA mismatch repair endonuclease MutL"/>
    <property type="match status" value="1"/>
</dbReference>
<dbReference type="EMBL" id="JAASRN010000002">
    <property type="protein sequence ID" value="NIK74044.1"/>
    <property type="molecule type" value="Genomic_DNA"/>
</dbReference>
<dbReference type="Gene3D" id="3.30.1540.20">
    <property type="entry name" value="MutL, C-terminal domain, dimerisation subdomain"/>
    <property type="match status" value="1"/>
</dbReference>
<dbReference type="InterPro" id="IPR038973">
    <property type="entry name" value="MutL/Mlh/Pms-like"/>
</dbReference>
<dbReference type="CDD" id="cd16926">
    <property type="entry name" value="HATPase_MutL-MLH-PMS-like"/>
    <property type="match status" value="1"/>
</dbReference>
<dbReference type="Gene3D" id="3.30.565.10">
    <property type="entry name" value="Histidine kinase-like ATPase, C-terminal domain"/>
    <property type="match status" value="1"/>
</dbReference>
<dbReference type="HAMAP" id="MF_00149">
    <property type="entry name" value="DNA_mis_repair"/>
    <property type="match status" value="1"/>
</dbReference>
<dbReference type="Pfam" id="PF13589">
    <property type="entry name" value="HATPase_c_3"/>
    <property type="match status" value="1"/>
</dbReference>
<dbReference type="InterPro" id="IPR042120">
    <property type="entry name" value="MutL_C_dimsub"/>
</dbReference>
<dbReference type="Pfam" id="PF08676">
    <property type="entry name" value="MutL_C"/>
    <property type="match status" value="1"/>
</dbReference>
<feature type="region of interest" description="Disordered" evidence="6">
    <location>
        <begin position="351"/>
        <end position="380"/>
    </location>
</feature>
<dbReference type="GO" id="GO:0005524">
    <property type="term" value="F:ATP binding"/>
    <property type="evidence" value="ECO:0007669"/>
    <property type="project" value="InterPro"/>
</dbReference>
<dbReference type="GO" id="GO:0016887">
    <property type="term" value="F:ATP hydrolysis activity"/>
    <property type="evidence" value="ECO:0007669"/>
    <property type="project" value="InterPro"/>
</dbReference>
<evidence type="ECO:0000256" key="4">
    <source>
        <dbReference type="ARBA" id="ARBA00023204"/>
    </source>
</evidence>
<evidence type="ECO:0000256" key="2">
    <source>
        <dbReference type="ARBA" id="ARBA00021975"/>
    </source>
</evidence>
<dbReference type="GO" id="GO:0006298">
    <property type="term" value="P:mismatch repair"/>
    <property type="evidence" value="ECO:0007669"/>
    <property type="project" value="UniProtKB-UniRule"/>
</dbReference>
<dbReference type="GO" id="GO:0030983">
    <property type="term" value="F:mismatched DNA binding"/>
    <property type="evidence" value="ECO:0007669"/>
    <property type="project" value="InterPro"/>
</dbReference>
<keyword evidence="4 5" id="KW-0234">DNA repair</keyword>
<dbReference type="InterPro" id="IPR014721">
    <property type="entry name" value="Ribsml_uS5_D2-typ_fold_subgr"/>
</dbReference>
<evidence type="ECO:0000259" key="8">
    <source>
        <dbReference type="SMART" id="SM01340"/>
    </source>
</evidence>
<dbReference type="InterPro" id="IPR036890">
    <property type="entry name" value="HATPase_C_sf"/>
</dbReference>
<dbReference type="CDD" id="cd00782">
    <property type="entry name" value="MutL_Trans"/>
    <property type="match status" value="1"/>
</dbReference>
<comment type="caution">
    <text evidence="9">The sequence shown here is derived from an EMBL/GenBank/DDBJ whole genome shotgun (WGS) entry which is preliminary data.</text>
</comment>
<evidence type="ECO:0000313" key="9">
    <source>
        <dbReference type="EMBL" id="NIK74044.1"/>
    </source>
</evidence>
<dbReference type="PROSITE" id="PS00058">
    <property type="entry name" value="DNA_MISMATCH_REPAIR_1"/>
    <property type="match status" value="1"/>
</dbReference>
<evidence type="ECO:0000313" key="10">
    <source>
        <dbReference type="Proteomes" id="UP000537126"/>
    </source>
</evidence>
<feature type="compositionally biased region" description="Polar residues" evidence="6">
    <location>
        <begin position="364"/>
        <end position="380"/>
    </location>
</feature>
<dbReference type="InterPro" id="IPR002099">
    <property type="entry name" value="MutL/Mlh/PMS"/>
</dbReference>
<evidence type="ECO:0000256" key="5">
    <source>
        <dbReference type="HAMAP-Rule" id="MF_00149"/>
    </source>
</evidence>
<name>A0A846MR34_9BACT</name>
<reference evidence="9 10" key="1">
    <citation type="submission" date="2020-03" db="EMBL/GenBank/DDBJ databases">
        <title>Genomic Encyclopedia of Type Strains, Phase IV (KMG-IV): sequencing the most valuable type-strain genomes for metagenomic binning, comparative biology and taxonomic classification.</title>
        <authorList>
            <person name="Goeker M."/>
        </authorList>
    </citation>
    <scope>NUCLEOTIDE SEQUENCE [LARGE SCALE GENOMIC DNA]</scope>
    <source>
        <strain evidence="9 10">DSM 5718</strain>
    </source>
</reference>
<dbReference type="Pfam" id="PF01119">
    <property type="entry name" value="DNA_mis_repair"/>
    <property type="match status" value="1"/>
</dbReference>
<evidence type="ECO:0000256" key="3">
    <source>
        <dbReference type="ARBA" id="ARBA00022763"/>
    </source>
</evidence>
<dbReference type="PANTHER" id="PTHR10073">
    <property type="entry name" value="DNA MISMATCH REPAIR PROTEIN MLH, PMS, MUTL"/>
    <property type="match status" value="1"/>
</dbReference>
<keyword evidence="10" id="KW-1185">Reference proteome</keyword>
<sequence length="636" mass="72806">MTDRIRLLPDNIANQIAAGEVVQRPASVVKELLENAIDAEATHIKLIVKDGGKSLIHVIDNGIGMSPNDARMSFERHATSKIKHADDLFRIRTMGFRGEALASIAAVAQVEMKTRLRDADLGTLLRIEGSELITQEEVICPEGTSIAVKNLFFNVPARRKFLKSNAVEMQHIFQEFYRVALAHPSIHFELHHNQVEVYNLHPGKLSRRIVDLFGKQYRQLLIPCKEETPTVKIHGYIGTPQQAKKTRGEQFFFVNKRFIKHGYLHHAVMQAYADTLLEGTYPFYCLFIDIDPEQVDVNVHPTKTEVKFEDERTLYAFMLTAVQRALATHHIKPSLDFEISINFPESLSDVRSLHNKKPSEPGSLASSRQSESQDFQSKQSKQASKDWKRLFEDFEAEQTLNIPLEGEELELFQKMQQREQEQQKSKVIKVSSRLNQIEDEEEEAKQALSPESQPVFQLHEQYLVSQVKSGLLLINIKAAKQRILYDRFLQQIRSGKRFAQQVLFPARISLPTADRTLLQEISPQLQQVGFELEFLQSGEVLVRSVPSDLQDEPQHILEFFLEQYKQMHNDFSLAQDEKVARTLAARAAHRLPKRLSQEEMQSMIAQLFASSNPNFSPYGERILVILDAQQIAAMFE</sequence>
<dbReference type="InterPro" id="IPR013507">
    <property type="entry name" value="DNA_mismatch_S5_2-like"/>
</dbReference>
<evidence type="ECO:0000256" key="6">
    <source>
        <dbReference type="SAM" id="MobiDB-lite"/>
    </source>
</evidence>
<dbReference type="InterPro" id="IPR014762">
    <property type="entry name" value="DNA_mismatch_repair_CS"/>
</dbReference>
<dbReference type="SMART" id="SM01340">
    <property type="entry name" value="DNA_mis_repair"/>
    <property type="match status" value="1"/>
</dbReference>
<keyword evidence="3 5" id="KW-0227">DNA damage</keyword>
<organism evidence="9 10">
    <name type="scientific">Thermonema lapsum</name>
    <dbReference type="NCBI Taxonomy" id="28195"/>
    <lineage>
        <taxon>Bacteria</taxon>
        <taxon>Pseudomonadati</taxon>
        <taxon>Bacteroidota</taxon>
        <taxon>Cytophagia</taxon>
        <taxon>Cytophagales</taxon>
        <taxon>Thermonemataceae</taxon>
        <taxon>Thermonema</taxon>
    </lineage>
</organism>
<feature type="domain" description="MutL C-terminal dimerisation" evidence="7">
    <location>
        <begin position="454"/>
        <end position="595"/>
    </location>
</feature>
<dbReference type="RefSeq" id="WP_166919349.1">
    <property type="nucleotide sequence ID" value="NZ_JAASRN010000002.1"/>
</dbReference>
<dbReference type="InterPro" id="IPR020568">
    <property type="entry name" value="Ribosomal_Su5_D2-typ_SF"/>
</dbReference>
<dbReference type="InterPro" id="IPR020667">
    <property type="entry name" value="DNA_mismatch_repair_MutL"/>
</dbReference>
<dbReference type="Gene3D" id="3.30.1370.100">
    <property type="entry name" value="MutL, C-terminal domain, regulatory subdomain"/>
    <property type="match status" value="1"/>
</dbReference>
<evidence type="ECO:0000256" key="1">
    <source>
        <dbReference type="ARBA" id="ARBA00006082"/>
    </source>
</evidence>
<gene>
    <name evidence="5" type="primary">mutL</name>
    <name evidence="9" type="ORF">FHS56_001557</name>
</gene>
<evidence type="ECO:0000259" key="7">
    <source>
        <dbReference type="SMART" id="SM00853"/>
    </source>
</evidence>